<dbReference type="GO" id="GO:0006777">
    <property type="term" value="P:Mo-molybdopterin cofactor biosynthetic process"/>
    <property type="evidence" value="ECO:0007669"/>
    <property type="project" value="InterPro"/>
</dbReference>
<dbReference type="OrthoDB" id="9786803at2"/>
<dbReference type="RefSeq" id="WP_121922301.1">
    <property type="nucleotide sequence ID" value="NZ_REFO01000010.1"/>
</dbReference>
<dbReference type="PANTHER" id="PTHR40072:SF1">
    <property type="entry name" value="MOLYBDOPTERIN-GUANINE DINUCLEOTIDE BIOSYNTHESIS ADAPTER PROTEIN"/>
    <property type="match status" value="1"/>
</dbReference>
<evidence type="ECO:0000259" key="1">
    <source>
        <dbReference type="Pfam" id="PF03205"/>
    </source>
</evidence>
<dbReference type="InterPro" id="IPR052539">
    <property type="entry name" value="MGD_biosynthesis_adapter"/>
</dbReference>
<keyword evidence="3" id="KW-1185">Reference proteome</keyword>
<dbReference type="Pfam" id="PF03205">
    <property type="entry name" value="MobB"/>
    <property type="match status" value="1"/>
</dbReference>
<name>A0A3M0BM32_9AQUI</name>
<reference evidence="2 3" key="1">
    <citation type="submission" date="2018-10" db="EMBL/GenBank/DDBJ databases">
        <title>Genomic Encyclopedia of Archaeal and Bacterial Type Strains, Phase II (KMG-II): from individual species to whole genera.</title>
        <authorList>
            <person name="Goeker M."/>
        </authorList>
    </citation>
    <scope>NUCLEOTIDE SEQUENCE [LARGE SCALE GENOMIC DNA]</scope>
    <source>
        <strain evidence="2 3">VM1</strain>
    </source>
</reference>
<dbReference type="Gene3D" id="3.40.50.300">
    <property type="entry name" value="P-loop containing nucleotide triphosphate hydrolases"/>
    <property type="match status" value="1"/>
</dbReference>
<proteinExistence type="predicted"/>
<gene>
    <name evidence="2" type="ORF">CLV39_0137</name>
</gene>
<dbReference type="Proteomes" id="UP000280842">
    <property type="component" value="Unassembled WGS sequence"/>
</dbReference>
<dbReference type="NCBIfam" id="TIGR00176">
    <property type="entry name" value="mobB"/>
    <property type="match status" value="1"/>
</dbReference>
<sequence length="165" mass="18937">MKIIGIVGAHNSGKTTFISKLITKLKEKGYKVVAIKHDPKGKAKVDTEGKDSYKFQEAGADQVILVSPTKITTFNKIEKELHPNEIIEKFVNKSADLVILEGFKWYKGFDKFEVIRKEESRELLLKDNEELKGVITDYYPFNPSFDINNVNDFIKYLENNYLKGD</sequence>
<dbReference type="InterPro" id="IPR027417">
    <property type="entry name" value="P-loop_NTPase"/>
</dbReference>
<comment type="caution">
    <text evidence="2">The sequence shown here is derived from an EMBL/GenBank/DDBJ whole genome shotgun (WGS) entry which is preliminary data.</text>
</comment>
<organism evidence="2 3">
    <name type="scientific">Hydrogenothermus marinus</name>
    <dbReference type="NCBI Taxonomy" id="133270"/>
    <lineage>
        <taxon>Bacteria</taxon>
        <taxon>Pseudomonadati</taxon>
        <taxon>Aquificota</taxon>
        <taxon>Aquificia</taxon>
        <taxon>Aquificales</taxon>
        <taxon>Hydrogenothermaceae</taxon>
        <taxon>Hydrogenothermus</taxon>
    </lineage>
</organism>
<feature type="domain" description="Molybdopterin-guanine dinucleotide biosynthesis protein B (MobB)" evidence="1">
    <location>
        <begin position="3"/>
        <end position="137"/>
    </location>
</feature>
<dbReference type="GO" id="GO:0005525">
    <property type="term" value="F:GTP binding"/>
    <property type="evidence" value="ECO:0007669"/>
    <property type="project" value="InterPro"/>
</dbReference>
<dbReference type="PANTHER" id="PTHR40072">
    <property type="entry name" value="MOLYBDOPTERIN-GUANINE DINUCLEOTIDE BIOSYNTHESIS ADAPTER PROTEIN-RELATED"/>
    <property type="match status" value="1"/>
</dbReference>
<evidence type="ECO:0000313" key="2">
    <source>
        <dbReference type="EMBL" id="RMA97524.1"/>
    </source>
</evidence>
<protein>
    <submittedName>
        <fullName evidence="2">Molybdopterin-guanine dinucleotide biosynthesis protein B</fullName>
    </submittedName>
</protein>
<accession>A0A3M0BM32</accession>
<dbReference type="AlphaFoldDB" id="A0A3M0BM32"/>
<dbReference type="EMBL" id="REFO01000010">
    <property type="protein sequence ID" value="RMA97524.1"/>
    <property type="molecule type" value="Genomic_DNA"/>
</dbReference>
<dbReference type="CDD" id="cd03116">
    <property type="entry name" value="MobB"/>
    <property type="match status" value="1"/>
</dbReference>
<dbReference type="SUPFAM" id="SSF52540">
    <property type="entry name" value="P-loop containing nucleoside triphosphate hydrolases"/>
    <property type="match status" value="1"/>
</dbReference>
<evidence type="ECO:0000313" key="3">
    <source>
        <dbReference type="Proteomes" id="UP000280842"/>
    </source>
</evidence>
<dbReference type="InterPro" id="IPR004435">
    <property type="entry name" value="MobB_dom"/>
</dbReference>